<keyword evidence="2" id="KW-1185">Reference proteome</keyword>
<protein>
    <submittedName>
        <fullName evidence="1">Uncharacterized protein</fullName>
    </submittedName>
</protein>
<accession>A0ACB8A7I6</accession>
<name>A0ACB8A7I6_9AGAM</name>
<evidence type="ECO:0000313" key="1">
    <source>
        <dbReference type="EMBL" id="KAH7909215.1"/>
    </source>
</evidence>
<proteinExistence type="predicted"/>
<gene>
    <name evidence="1" type="ORF">BJ138DRAFT_1155810</name>
</gene>
<reference evidence="1" key="1">
    <citation type="journal article" date="2021" name="New Phytol.">
        <title>Evolutionary innovations through gain and loss of genes in the ectomycorrhizal Boletales.</title>
        <authorList>
            <person name="Wu G."/>
            <person name="Miyauchi S."/>
            <person name="Morin E."/>
            <person name="Kuo A."/>
            <person name="Drula E."/>
            <person name="Varga T."/>
            <person name="Kohler A."/>
            <person name="Feng B."/>
            <person name="Cao Y."/>
            <person name="Lipzen A."/>
            <person name="Daum C."/>
            <person name="Hundley H."/>
            <person name="Pangilinan J."/>
            <person name="Johnson J."/>
            <person name="Barry K."/>
            <person name="LaButti K."/>
            <person name="Ng V."/>
            <person name="Ahrendt S."/>
            <person name="Min B."/>
            <person name="Choi I.G."/>
            <person name="Park H."/>
            <person name="Plett J.M."/>
            <person name="Magnuson J."/>
            <person name="Spatafora J.W."/>
            <person name="Nagy L.G."/>
            <person name="Henrissat B."/>
            <person name="Grigoriev I.V."/>
            <person name="Yang Z.L."/>
            <person name="Xu J."/>
            <person name="Martin F.M."/>
        </authorList>
    </citation>
    <scope>NUCLEOTIDE SEQUENCE</scope>
    <source>
        <strain evidence="1">ATCC 28755</strain>
    </source>
</reference>
<comment type="caution">
    <text evidence="1">The sequence shown here is derived from an EMBL/GenBank/DDBJ whole genome shotgun (WGS) entry which is preliminary data.</text>
</comment>
<evidence type="ECO:0000313" key="2">
    <source>
        <dbReference type="Proteomes" id="UP000790377"/>
    </source>
</evidence>
<dbReference type="Proteomes" id="UP000790377">
    <property type="component" value="Unassembled WGS sequence"/>
</dbReference>
<dbReference type="EMBL" id="MU267772">
    <property type="protein sequence ID" value="KAH7909215.1"/>
    <property type="molecule type" value="Genomic_DNA"/>
</dbReference>
<sequence length="175" mass="20095">MRFTLSSEHVRSTTFTDEHGQVVYKSDTPFGLGSRSTKLHKTTSHGLRHQSTTVGSIEWHTYSSTILRFDGSKVKTKDFIPSSGFLKKKRTFVGPDGHSYRWELESRVVVLYLNATPKVEMARFHRRSLGIIGHKREPYLEVSSQVEHILDLVILTFIYVEKIRMDKEKASHTAT</sequence>
<organism evidence="1 2">
    <name type="scientific">Hygrophoropsis aurantiaca</name>
    <dbReference type="NCBI Taxonomy" id="72124"/>
    <lineage>
        <taxon>Eukaryota</taxon>
        <taxon>Fungi</taxon>
        <taxon>Dikarya</taxon>
        <taxon>Basidiomycota</taxon>
        <taxon>Agaricomycotina</taxon>
        <taxon>Agaricomycetes</taxon>
        <taxon>Agaricomycetidae</taxon>
        <taxon>Boletales</taxon>
        <taxon>Coniophorineae</taxon>
        <taxon>Hygrophoropsidaceae</taxon>
        <taxon>Hygrophoropsis</taxon>
    </lineage>
</organism>